<gene>
    <name evidence="2" type="ORF">SAMN05216562_1350</name>
</gene>
<evidence type="ECO:0000313" key="3">
    <source>
        <dbReference type="Proteomes" id="UP000198658"/>
    </source>
</evidence>
<evidence type="ECO:0000313" key="2">
    <source>
        <dbReference type="EMBL" id="SDZ94598.1"/>
    </source>
</evidence>
<sequence>MARGAQKLSLHLGMRASSSASTKATFPDRAFIGVTVSKAQPLSDKGSGDQWQKLIEPCNDYGRTPCPNRESPTIDGA</sequence>
<accession>A0A1H3X7Q2</accession>
<keyword evidence="3" id="KW-1185">Reference proteome</keyword>
<name>A0A1H3X7Q2_9GAMM</name>
<organism evidence="2 3">
    <name type="scientific">Microbulbifer marinus</name>
    <dbReference type="NCBI Taxonomy" id="658218"/>
    <lineage>
        <taxon>Bacteria</taxon>
        <taxon>Pseudomonadati</taxon>
        <taxon>Pseudomonadota</taxon>
        <taxon>Gammaproteobacteria</taxon>
        <taxon>Cellvibrionales</taxon>
        <taxon>Microbulbiferaceae</taxon>
        <taxon>Microbulbifer</taxon>
    </lineage>
</organism>
<dbReference type="Proteomes" id="UP000198658">
    <property type="component" value="Unassembled WGS sequence"/>
</dbReference>
<reference evidence="3" key="1">
    <citation type="submission" date="2016-10" db="EMBL/GenBank/DDBJ databases">
        <authorList>
            <person name="Varghese N."/>
            <person name="Submissions S."/>
        </authorList>
    </citation>
    <scope>NUCLEOTIDE SEQUENCE [LARGE SCALE GENOMIC DNA]</scope>
    <source>
        <strain evidence="3">CGMCC 1.10657</strain>
    </source>
</reference>
<protein>
    <submittedName>
        <fullName evidence="2">Uncharacterized protein</fullName>
    </submittedName>
</protein>
<dbReference type="EMBL" id="FNQO01000001">
    <property type="protein sequence ID" value="SDZ94598.1"/>
    <property type="molecule type" value="Genomic_DNA"/>
</dbReference>
<feature type="region of interest" description="Disordered" evidence="1">
    <location>
        <begin position="56"/>
        <end position="77"/>
    </location>
</feature>
<evidence type="ECO:0000256" key="1">
    <source>
        <dbReference type="SAM" id="MobiDB-lite"/>
    </source>
</evidence>
<dbReference type="AlphaFoldDB" id="A0A1H3X7Q2"/>
<proteinExistence type="predicted"/>